<dbReference type="InterPro" id="IPR001878">
    <property type="entry name" value="Znf_CCHC"/>
</dbReference>
<feature type="compositionally biased region" description="Basic and acidic residues" evidence="2">
    <location>
        <begin position="79"/>
        <end position="95"/>
    </location>
</feature>
<dbReference type="AlphaFoldDB" id="A0A699SZB7"/>
<dbReference type="Pfam" id="PF00098">
    <property type="entry name" value="zf-CCHC"/>
    <property type="match status" value="1"/>
</dbReference>
<reference evidence="4" key="1">
    <citation type="journal article" date="2019" name="Sci. Rep.">
        <title>Draft genome of Tanacetum cinerariifolium, the natural source of mosquito coil.</title>
        <authorList>
            <person name="Yamashiro T."/>
            <person name="Shiraishi A."/>
            <person name="Satake H."/>
            <person name="Nakayama K."/>
        </authorList>
    </citation>
    <scope>NUCLEOTIDE SEQUENCE</scope>
</reference>
<comment type="caution">
    <text evidence="4">The sequence shown here is derived from an EMBL/GenBank/DDBJ whole genome shotgun (WGS) entry which is preliminary data.</text>
</comment>
<gene>
    <name evidence="4" type="ORF">Tci_875401</name>
</gene>
<dbReference type="GO" id="GO:0003676">
    <property type="term" value="F:nucleic acid binding"/>
    <property type="evidence" value="ECO:0007669"/>
    <property type="project" value="InterPro"/>
</dbReference>
<dbReference type="GO" id="GO:0008270">
    <property type="term" value="F:zinc ion binding"/>
    <property type="evidence" value="ECO:0007669"/>
    <property type="project" value="UniProtKB-KW"/>
</dbReference>
<evidence type="ECO:0000313" key="4">
    <source>
        <dbReference type="EMBL" id="GFD03432.1"/>
    </source>
</evidence>
<keyword evidence="1" id="KW-0863">Zinc-finger</keyword>
<sequence length="193" mass="21989">MMAVGQDVAYIMPWAALKRMITCKYYLRGEIQKLDSNEGRKYIGGLPDMIHGSVKASKPQSMQEAIEFATEMMDKKMLTHAERQAEQKRKLEDTSRNNQHQHQPFKRNNVARAYTAGLRDQKPYGGTKPLCPKCNYHHDGICTPKCTSCRKIGHWARNCKGRPAAANNNNQRAQGKYMQGVSLALNEEFRDTI</sequence>
<dbReference type="EMBL" id="BKCJ011205022">
    <property type="protein sequence ID" value="GFD03432.1"/>
    <property type="molecule type" value="Genomic_DNA"/>
</dbReference>
<evidence type="ECO:0000256" key="2">
    <source>
        <dbReference type="SAM" id="MobiDB-lite"/>
    </source>
</evidence>
<feature type="domain" description="CCHC-type" evidence="3">
    <location>
        <begin position="145"/>
        <end position="160"/>
    </location>
</feature>
<keyword evidence="1" id="KW-0479">Metal-binding</keyword>
<accession>A0A699SZB7</accession>
<proteinExistence type="predicted"/>
<name>A0A699SZB7_TANCI</name>
<organism evidence="4">
    <name type="scientific">Tanacetum cinerariifolium</name>
    <name type="common">Dalmatian daisy</name>
    <name type="synonym">Chrysanthemum cinerariifolium</name>
    <dbReference type="NCBI Taxonomy" id="118510"/>
    <lineage>
        <taxon>Eukaryota</taxon>
        <taxon>Viridiplantae</taxon>
        <taxon>Streptophyta</taxon>
        <taxon>Embryophyta</taxon>
        <taxon>Tracheophyta</taxon>
        <taxon>Spermatophyta</taxon>
        <taxon>Magnoliopsida</taxon>
        <taxon>eudicotyledons</taxon>
        <taxon>Gunneridae</taxon>
        <taxon>Pentapetalae</taxon>
        <taxon>asterids</taxon>
        <taxon>campanulids</taxon>
        <taxon>Asterales</taxon>
        <taxon>Asteraceae</taxon>
        <taxon>Asteroideae</taxon>
        <taxon>Anthemideae</taxon>
        <taxon>Anthemidinae</taxon>
        <taxon>Tanacetum</taxon>
    </lineage>
</organism>
<keyword evidence="1" id="KW-0862">Zinc</keyword>
<protein>
    <recommendedName>
        <fullName evidence="3">CCHC-type domain-containing protein</fullName>
    </recommendedName>
</protein>
<dbReference type="PROSITE" id="PS50158">
    <property type="entry name" value="ZF_CCHC"/>
    <property type="match status" value="1"/>
</dbReference>
<feature type="region of interest" description="Disordered" evidence="2">
    <location>
        <begin position="79"/>
        <end position="109"/>
    </location>
</feature>
<evidence type="ECO:0000259" key="3">
    <source>
        <dbReference type="PROSITE" id="PS50158"/>
    </source>
</evidence>
<feature type="non-terminal residue" evidence="4">
    <location>
        <position position="193"/>
    </location>
</feature>
<evidence type="ECO:0000256" key="1">
    <source>
        <dbReference type="PROSITE-ProRule" id="PRU00047"/>
    </source>
</evidence>